<dbReference type="PANTHER" id="PTHR34216">
    <property type="match status" value="1"/>
</dbReference>
<name>A0A0K6GW03_9NEIS</name>
<dbReference type="InterPro" id="IPR011330">
    <property type="entry name" value="Glyco_hydro/deAcase_b/a-brl"/>
</dbReference>
<dbReference type="PROSITE" id="PS51677">
    <property type="entry name" value="NODB"/>
    <property type="match status" value="1"/>
</dbReference>
<dbReference type="PANTHER" id="PTHR34216:SF7">
    <property type="entry name" value="POLY-BETA-1,6-N-ACETYL-D-GLUCOSAMINE N-DEACETYLASE"/>
    <property type="match status" value="1"/>
</dbReference>
<evidence type="ECO:0000313" key="5">
    <source>
        <dbReference type="Proteomes" id="UP000243535"/>
    </source>
</evidence>
<dbReference type="SUPFAM" id="SSF88713">
    <property type="entry name" value="Glycoside hydrolase/deacetylase"/>
    <property type="match status" value="1"/>
</dbReference>
<dbReference type="AlphaFoldDB" id="A0A0K6GW03"/>
<dbReference type="OrthoDB" id="9816280at2"/>
<dbReference type="Gene3D" id="3.20.20.370">
    <property type="entry name" value="Glycoside hydrolase/deacetylase"/>
    <property type="match status" value="1"/>
</dbReference>
<evidence type="ECO:0000259" key="3">
    <source>
        <dbReference type="PROSITE" id="PS51677"/>
    </source>
</evidence>
<dbReference type="InterPro" id="IPR002509">
    <property type="entry name" value="NODB_dom"/>
</dbReference>
<evidence type="ECO:0000256" key="2">
    <source>
        <dbReference type="SAM" id="SignalP"/>
    </source>
</evidence>
<dbReference type="RefSeq" id="WP_054286396.1">
    <property type="nucleotide sequence ID" value="NZ_CYHA01000002.1"/>
</dbReference>
<dbReference type="Pfam" id="PF14883">
    <property type="entry name" value="GHL13"/>
    <property type="match status" value="1"/>
</dbReference>
<reference evidence="5" key="1">
    <citation type="submission" date="2015-08" db="EMBL/GenBank/DDBJ databases">
        <authorList>
            <person name="Varghese N."/>
        </authorList>
    </citation>
    <scope>NUCLEOTIDE SEQUENCE [LARGE SCALE GENOMIC DNA]</scope>
    <source>
        <strain evidence="5">DSM 17901</strain>
    </source>
</reference>
<dbReference type="InterPro" id="IPR023854">
    <property type="entry name" value="PGA_deacetylase_PgaB"/>
</dbReference>
<dbReference type="GO" id="GO:0005975">
    <property type="term" value="P:carbohydrate metabolic process"/>
    <property type="evidence" value="ECO:0007669"/>
    <property type="project" value="InterPro"/>
</dbReference>
<dbReference type="STRING" id="375574.GCA_001418035_01250"/>
<sequence>MTKRLRSLLLAIALQFVAACALAAPAKLTILSYHEIAEKNQALVPDYAVSPTNFVRQMDWLKNNGYHFVGLGDVIADRQGKKPLPPKAVLLTFDDGYRSVYDHAYPTLKLFHAPAVIALVGKWLEPESGTVSFDGKAVPRSDLLSWAQIKEMTESGLVEVASHSHSMHEGIRANPQGNMEPAATTRRYLTDQKHYENEAVYRQRVLDDLRHNNEVLYRHTGQRPRAIAWPYGSYNTTTVAAAQQLGMPVGFTLDDGPNDSHTPLTGLRRVLIESGYTLWDLRNELEIRDAGLTDNDRPAKIMHVDLDYIYDPDPAQQERNLGHLLDRIVAMGVNTVYLQAYADPDGNGAADAVYFPNRHLPMRADLFNRVAWQIRTRTPVKRLYAWMPMLAFELPAKDPAAGDKVVTQPNKANHVSMGYPRLSPFSPRARQAIREIYQDLARAAPFEGLLFHDDVTLSDYEDASPWALATYKAWGLPQDLQAIRASDSLLGRWTILKINALDNFARELADVVRQDHPGLKTARNLYASVALNPRSEVWYSQALENSLNNYDFTAIMAMPYMENAQDPKAFYREIFERVSEYPKGLSKTVFELQAIDWRNNEPVPSKEMADTIKMLYGWGVKHVGYYPDALHRDHPDPAVLKPVFASKPNAPQLP</sequence>
<organism evidence="4 5">
    <name type="scientific">Gulbenkiania indica</name>
    <dbReference type="NCBI Taxonomy" id="375574"/>
    <lineage>
        <taxon>Bacteria</taxon>
        <taxon>Pseudomonadati</taxon>
        <taxon>Pseudomonadota</taxon>
        <taxon>Betaproteobacteria</taxon>
        <taxon>Neisseriales</taxon>
        <taxon>Chromobacteriaceae</taxon>
        <taxon>Gulbenkiania</taxon>
    </lineage>
</organism>
<dbReference type="InterPro" id="IPR051398">
    <property type="entry name" value="Polysacch_Deacetylase"/>
</dbReference>
<dbReference type="Pfam" id="PF01522">
    <property type="entry name" value="Polysacc_deac_1"/>
    <property type="match status" value="1"/>
</dbReference>
<feature type="signal peptide" evidence="2">
    <location>
        <begin position="1"/>
        <end position="23"/>
    </location>
</feature>
<dbReference type="InterPro" id="IPR032772">
    <property type="entry name" value="PGA_deacetylase_PgaB_C"/>
</dbReference>
<keyword evidence="5" id="KW-1185">Reference proteome</keyword>
<proteinExistence type="predicted"/>
<dbReference type="EMBL" id="CYHA01000002">
    <property type="protein sequence ID" value="CUA82789.1"/>
    <property type="molecule type" value="Genomic_DNA"/>
</dbReference>
<evidence type="ECO:0000256" key="1">
    <source>
        <dbReference type="ARBA" id="ARBA00022729"/>
    </source>
</evidence>
<dbReference type="PROSITE" id="PS51257">
    <property type="entry name" value="PROKAR_LIPOPROTEIN"/>
    <property type="match status" value="1"/>
</dbReference>
<dbReference type="Gene3D" id="3.20.20.80">
    <property type="entry name" value="Glycosidases"/>
    <property type="match status" value="1"/>
</dbReference>
<gene>
    <name evidence="4" type="ORF">Ga0061063_1459</name>
</gene>
<dbReference type="GO" id="GO:0016810">
    <property type="term" value="F:hydrolase activity, acting on carbon-nitrogen (but not peptide) bonds"/>
    <property type="evidence" value="ECO:0007669"/>
    <property type="project" value="InterPro"/>
</dbReference>
<keyword evidence="1 2" id="KW-0732">Signal</keyword>
<dbReference type="GO" id="GO:0043708">
    <property type="term" value="P:cell adhesion involved in biofilm formation"/>
    <property type="evidence" value="ECO:0007669"/>
    <property type="project" value="InterPro"/>
</dbReference>
<accession>A0A0K6GW03</accession>
<feature type="chain" id="PRO_5005503397" evidence="2">
    <location>
        <begin position="24"/>
        <end position="654"/>
    </location>
</feature>
<dbReference type="Proteomes" id="UP000243535">
    <property type="component" value="Unassembled WGS sequence"/>
</dbReference>
<evidence type="ECO:0000313" key="4">
    <source>
        <dbReference type="EMBL" id="CUA82789.1"/>
    </source>
</evidence>
<protein>
    <submittedName>
        <fullName evidence="4">Poly-beta-1,6-N-acetyl-D-glucosamine N-deacetylase PgaB</fullName>
    </submittedName>
</protein>
<feature type="domain" description="NodB homology" evidence="3">
    <location>
        <begin position="87"/>
        <end position="336"/>
    </location>
</feature>
<dbReference type="NCBIfam" id="TIGR03938">
    <property type="entry name" value="deacetyl_PgaB"/>
    <property type="match status" value="1"/>
</dbReference>